<organism evidence="4 5">
    <name type="scientific">Chenopodium quinoa</name>
    <name type="common">Quinoa</name>
    <dbReference type="NCBI Taxonomy" id="63459"/>
    <lineage>
        <taxon>Eukaryota</taxon>
        <taxon>Viridiplantae</taxon>
        <taxon>Streptophyta</taxon>
        <taxon>Embryophyta</taxon>
        <taxon>Tracheophyta</taxon>
        <taxon>Spermatophyta</taxon>
        <taxon>Magnoliopsida</taxon>
        <taxon>eudicotyledons</taxon>
        <taxon>Gunneridae</taxon>
        <taxon>Pentapetalae</taxon>
        <taxon>Caryophyllales</taxon>
        <taxon>Chenopodiaceae</taxon>
        <taxon>Chenopodioideae</taxon>
        <taxon>Atripliceae</taxon>
        <taxon>Chenopodium</taxon>
    </lineage>
</organism>
<dbReference type="PROSITE" id="PS00108">
    <property type="entry name" value="PROTEIN_KINASE_ST"/>
    <property type="match status" value="1"/>
</dbReference>
<dbReference type="AlphaFoldDB" id="A0A803MCX5"/>
<dbReference type="SUPFAM" id="SSF56112">
    <property type="entry name" value="Protein kinase-like (PK-like)"/>
    <property type="match status" value="1"/>
</dbReference>
<dbReference type="OMA" id="LQIVHMD"/>
<dbReference type="InterPro" id="IPR008271">
    <property type="entry name" value="Ser/Thr_kinase_AS"/>
</dbReference>
<dbReference type="PANTHER" id="PTHR27001">
    <property type="entry name" value="OS01G0253100 PROTEIN"/>
    <property type="match status" value="1"/>
</dbReference>
<dbReference type="InterPro" id="IPR011009">
    <property type="entry name" value="Kinase-like_dom_sf"/>
</dbReference>
<protein>
    <recommendedName>
        <fullName evidence="3">Protein kinase domain-containing protein</fullName>
    </recommendedName>
</protein>
<dbReference type="GO" id="GO:0005886">
    <property type="term" value="C:plasma membrane"/>
    <property type="evidence" value="ECO:0007669"/>
    <property type="project" value="TreeGrafter"/>
</dbReference>
<dbReference type="GO" id="GO:0005524">
    <property type="term" value="F:ATP binding"/>
    <property type="evidence" value="ECO:0007669"/>
    <property type="project" value="UniProtKB-KW"/>
</dbReference>
<dbReference type="GO" id="GO:0004672">
    <property type="term" value="F:protein kinase activity"/>
    <property type="evidence" value="ECO:0007669"/>
    <property type="project" value="InterPro"/>
</dbReference>
<name>A0A803MCX5_CHEQI</name>
<dbReference type="SMART" id="SM00220">
    <property type="entry name" value="S_TKc"/>
    <property type="match status" value="1"/>
</dbReference>
<sequence>MGFFSLGCFGCKPGSNDDRVTPEKVSVHDEAVSVGVVKRYSWVEIENMTMNFKEVIGVGGYSTVYLAKFPDSSLGAVKIYNSSERLNQVFKSELEISQKLHHSNIVKLLGYCDERDEGVLVFEYIPKGNLQEELHERNQIPSTSPHKGGYGLKSQQLTWKQRISIGYQLAQALEYLHESGDLHIVHGDIKSSNVLLDECFNCKLCDFGFSKMGFSSMIKPPSSSRIAMMGSPGYIDPHYLMTGIASKKNDVYSFGVILLELITGFEAFITSGGDQQVLLTSIVRTKDTFDAEKVSKMADPRMVRGEGFDREEVKAMAFIAMDCLHHLPSLRPSASEICKSFREKLCSGEKL</sequence>
<keyword evidence="5" id="KW-1185">Reference proteome</keyword>
<dbReference type="Gramene" id="AUR62027318-RA">
    <property type="protein sequence ID" value="AUR62027318-RA:cds"/>
    <property type="gene ID" value="AUR62027318"/>
</dbReference>
<evidence type="ECO:0000259" key="3">
    <source>
        <dbReference type="PROSITE" id="PS50011"/>
    </source>
</evidence>
<reference evidence="4" key="2">
    <citation type="submission" date="2021-03" db="UniProtKB">
        <authorList>
            <consortium name="EnsemblPlants"/>
        </authorList>
    </citation>
    <scope>IDENTIFICATION</scope>
</reference>
<dbReference type="CDD" id="cd14066">
    <property type="entry name" value="STKc_IRAK"/>
    <property type="match status" value="1"/>
</dbReference>
<keyword evidence="2" id="KW-0067">ATP-binding</keyword>
<dbReference type="SMR" id="A0A803MCX5"/>
<dbReference type="Pfam" id="PF00069">
    <property type="entry name" value="Pkinase"/>
    <property type="match status" value="1"/>
</dbReference>
<proteinExistence type="predicted"/>
<dbReference type="Proteomes" id="UP000596660">
    <property type="component" value="Unplaced"/>
</dbReference>
<reference evidence="4" key="1">
    <citation type="journal article" date="2017" name="Nature">
        <title>The genome of Chenopodium quinoa.</title>
        <authorList>
            <person name="Jarvis D.E."/>
            <person name="Ho Y.S."/>
            <person name="Lightfoot D.J."/>
            <person name="Schmoeckel S.M."/>
            <person name="Li B."/>
            <person name="Borm T.J.A."/>
            <person name="Ohyanagi H."/>
            <person name="Mineta K."/>
            <person name="Michell C.T."/>
            <person name="Saber N."/>
            <person name="Kharbatia N.M."/>
            <person name="Rupper R.R."/>
            <person name="Sharp A.R."/>
            <person name="Dally N."/>
            <person name="Boughton B.A."/>
            <person name="Woo Y.H."/>
            <person name="Gao G."/>
            <person name="Schijlen E.G.W.M."/>
            <person name="Guo X."/>
            <person name="Momin A.A."/>
            <person name="Negrao S."/>
            <person name="Al-Babili S."/>
            <person name="Gehring C."/>
            <person name="Roessner U."/>
            <person name="Jung C."/>
            <person name="Murphy K."/>
            <person name="Arold S.T."/>
            <person name="Gojobori T."/>
            <person name="van der Linden C.G."/>
            <person name="van Loo E.N."/>
            <person name="Jellen E.N."/>
            <person name="Maughan P.J."/>
            <person name="Tester M."/>
        </authorList>
    </citation>
    <scope>NUCLEOTIDE SEQUENCE [LARGE SCALE GENOMIC DNA]</scope>
    <source>
        <strain evidence="4">cv. PI 614886</strain>
    </source>
</reference>
<dbReference type="GeneID" id="110692807"/>
<dbReference type="OrthoDB" id="339325at2759"/>
<gene>
    <name evidence="4" type="primary">LOC110692807</name>
</gene>
<evidence type="ECO:0000313" key="4">
    <source>
        <dbReference type="EnsemblPlants" id="AUR62027318-RA:cds"/>
    </source>
</evidence>
<evidence type="ECO:0000313" key="5">
    <source>
        <dbReference type="Proteomes" id="UP000596660"/>
    </source>
</evidence>
<dbReference type="InterPro" id="IPR000719">
    <property type="entry name" value="Prot_kinase_dom"/>
</dbReference>
<dbReference type="PANTHER" id="PTHR27001:SF585">
    <property type="entry name" value="OS02G0648100 PROTEIN"/>
    <property type="match status" value="1"/>
</dbReference>
<keyword evidence="1" id="KW-0547">Nucleotide-binding</keyword>
<evidence type="ECO:0000256" key="1">
    <source>
        <dbReference type="ARBA" id="ARBA00022741"/>
    </source>
</evidence>
<dbReference type="RefSeq" id="XP_021725577.1">
    <property type="nucleotide sequence ID" value="XM_021869885.1"/>
</dbReference>
<dbReference type="EnsemblPlants" id="AUR62027318-RA">
    <property type="protein sequence ID" value="AUR62027318-RA:cds"/>
    <property type="gene ID" value="AUR62027318"/>
</dbReference>
<dbReference type="Gene3D" id="3.30.200.20">
    <property type="entry name" value="Phosphorylase Kinase, domain 1"/>
    <property type="match status" value="1"/>
</dbReference>
<dbReference type="Gene3D" id="1.10.510.10">
    <property type="entry name" value="Transferase(Phosphotransferase) domain 1"/>
    <property type="match status" value="1"/>
</dbReference>
<evidence type="ECO:0000256" key="2">
    <source>
        <dbReference type="ARBA" id="ARBA00022840"/>
    </source>
</evidence>
<dbReference type="PROSITE" id="PS50011">
    <property type="entry name" value="PROTEIN_KINASE_DOM"/>
    <property type="match status" value="1"/>
</dbReference>
<accession>A0A803MCX5</accession>
<dbReference type="KEGG" id="cqi:110692807"/>
<feature type="domain" description="Protein kinase" evidence="3">
    <location>
        <begin position="50"/>
        <end position="345"/>
    </location>
</feature>